<dbReference type="AlphaFoldDB" id="A0A8H9IWA5"/>
<dbReference type="EMBL" id="BNAV01000005">
    <property type="protein sequence ID" value="GHF60978.1"/>
    <property type="molecule type" value="Genomic_DNA"/>
</dbReference>
<accession>A0A8H9IWA5</accession>
<protein>
    <submittedName>
        <fullName evidence="1">Uncharacterized protein</fullName>
    </submittedName>
</protein>
<keyword evidence="2" id="KW-1185">Reference proteome</keyword>
<dbReference type="RefSeq" id="WP_145937638.1">
    <property type="nucleotide sequence ID" value="NZ_BNAV01000005.1"/>
</dbReference>
<sequence>MRWENLRTQIDPRTDDLSSLPATFVIKGNSADTYFFEFSSSGDAFQFEAIEHRVELQVKLGHRDGWRSAGFFSLWMQHVHSPEIYAAYRNESASCAEAELPLAHNALKNIYGN</sequence>
<dbReference type="OrthoDB" id="4940576at2"/>
<organism evidence="1 2">
    <name type="scientific">Amycolatopsis bartoniae</name>
    <dbReference type="NCBI Taxonomy" id="941986"/>
    <lineage>
        <taxon>Bacteria</taxon>
        <taxon>Bacillati</taxon>
        <taxon>Actinomycetota</taxon>
        <taxon>Actinomycetes</taxon>
        <taxon>Pseudonocardiales</taxon>
        <taxon>Pseudonocardiaceae</taxon>
        <taxon>Amycolatopsis</taxon>
    </lineage>
</organism>
<reference evidence="1" key="1">
    <citation type="journal article" date="2014" name="Int. J. Syst. Evol. Microbiol.">
        <title>Complete genome sequence of Corynebacterium casei LMG S-19264T (=DSM 44701T), isolated from a smear-ripened cheese.</title>
        <authorList>
            <consortium name="US DOE Joint Genome Institute (JGI-PGF)"/>
            <person name="Walter F."/>
            <person name="Albersmeier A."/>
            <person name="Kalinowski J."/>
            <person name="Ruckert C."/>
        </authorList>
    </citation>
    <scope>NUCLEOTIDE SEQUENCE</scope>
    <source>
        <strain evidence="1">CGMCC 4.7679</strain>
    </source>
</reference>
<dbReference type="Proteomes" id="UP000658656">
    <property type="component" value="Unassembled WGS sequence"/>
</dbReference>
<reference evidence="1" key="2">
    <citation type="submission" date="2020-09" db="EMBL/GenBank/DDBJ databases">
        <authorList>
            <person name="Sun Q."/>
            <person name="Zhou Y."/>
        </authorList>
    </citation>
    <scope>NUCLEOTIDE SEQUENCE</scope>
    <source>
        <strain evidence="1">CGMCC 4.7679</strain>
    </source>
</reference>
<gene>
    <name evidence="1" type="ORF">GCM10017566_37960</name>
</gene>
<name>A0A8H9IWA5_9PSEU</name>
<proteinExistence type="predicted"/>
<comment type="caution">
    <text evidence="1">The sequence shown here is derived from an EMBL/GenBank/DDBJ whole genome shotgun (WGS) entry which is preliminary data.</text>
</comment>
<evidence type="ECO:0000313" key="1">
    <source>
        <dbReference type="EMBL" id="GHF60978.1"/>
    </source>
</evidence>
<evidence type="ECO:0000313" key="2">
    <source>
        <dbReference type="Proteomes" id="UP000658656"/>
    </source>
</evidence>